<evidence type="ECO:0000256" key="4">
    <source>
        <dbReference type="ARBA" id="ARBA00023015"/>
    </source>
</evidence>
<dbReference type="Proteomes" id="UP001497392">
    <property type="component" value="Unassembled WGS sequence"/>
</dbReference>
<feature type="compositionally biased region" description="Low complexity" evidence="7">
    <location>
        <begin position="37"/>
        <end position="51"/>
    </location>
</feature>
<evidence type="ECO:0000259" key="9">
    <source>
        <dbReference type="PROSITE" id="PS51633"/>
    </source>
</evidence>
<comment type="catalytic activity">
    <reaction evidence="6">
        <text>L-lysyl(27)-[histone H3] + 3 S-adenosyl-L-methionine = N(6),N(6),N(6)-trimethyl-L-lysyl(27)-[histone H3] + 3 S-adenosyl-L-homocysteine + 3 H(+)</text>
        <dbReference type="Rhea" id="RHEA:60292"/>
        <dbReference type="Rhea" id="RHEA-COMP:15535"/>
        <dbReference type="Rhea" id="RHEA-COMP:15548"/>
        <dbReference type="ChEBI" id="CHEBI:15378"/>
        <dbReference type="ChEBI" id="CHEBI:29969"/>
        <dbReference type="ChEBI" id="CHEBI:57856"/>
        <dbReference type="ChEBI" id="CHEBI:59789"/>
        <dbReference type="ChEBI" id="CHEBI:61961"/>
        <dbReference type="EC" id="2.1.1.356"/>
    </reaction>
</comment>
<dbReference type="PANTHER" id="PTHR45747">
    <property type="entry name" value="HISTONE-LYSINE N-METHYLTRANSFERASE E(Z)"/>
    <property type="match status" value="1"/>
</dbReference>
<keyword evidence="2" id="KW-0808">Transferase</keyword>
<dbReference type="EMBL" id="CAXHTA020000020">
    <property type="protein sequence ID" value="CAL5229203.1"/>
    <property type="molecule type" value="Genomic_DNA"/>
</dbReference>
<dbReference type="CDD" id="cd10519">
    <property type="entry name" value="SET_EZH"/>
    <property type="match status" value="1"/>
</dbReference>
<evidence type="ECO:0000313" key="11">
    <source>
        <dbReference type="Proteomes" id="UP001497392"/>
    </source>
</evidence>
<dbReference type="InterPro" id="IPR026489">
    <property type="entry name" value="CXC_dom"/>
</dbReference>
<feature type="region of interest" description="Disordered" evidence="7">
    <location>
        <begin position="1"/>
        <end position="60"/>
    </location>
</feature>
<keyword evidence="3" id="KW-0949">S-adenosyl-L-methionine</keyword>
<evidence type="ECO:0000256" key="2">
    <source>
        <dbReference type="ARBA" id="ARBA00022679"/>
    </source>
</evidence>
<dbReference type="InterPro" id="IPR045318">
    <property type="entry name" value="EZH1/2-like"/>
</dbReference>
<dbReference type="InterPro" id="IPR041355">
    <property type="entry name" value="Pre-SET_CXC"/>
</dbReference>
<evidence type="ECO:0000256" key="7">
    <source>
        <dbReference type="SAM" id="MobiDB-lite"/>
    </source>
</evidence>
<evidence type="ECO:0000256" key="6">
    <source>
        <dbReference type="ARBA" id="ARBA00048568"/>
    </source>
</evidence>
<dbReference type="SMART" id="SM00317">
    <property type="entry name" value="SET"/>
    <property type="match status" value="1"/>
</dbReference>
<feature type="compositionally biased region" description="Basic residues" evidence="7">
    <location>
        <begin position="548"/>
        <end position="568"/>
    </location>
</feature>
<dbReference type="Gene3D" id="2.170.270.10">
    <property type="entry name" value="SET domain"/>
    <property type="match status" value="1"/>
</dbReference>
<evidence type="ECO:0000256" key="5">
    <source>
        <dbReference type="ARBA" id="ARBA00023163"/>
    </source>
</evidence>
<keyword evidence="4" id="KW-0805">Transcription regulation</keyword>
<reference evidence="10 11" key="1">
    <citation type="submission" date="2024-06" db="EMBL/GenBank/DDBJ databases">
        <authorList>
            <person name="Kraege A."/>
            <person name="Thomma B."/>
        </authorList>
    </citation>
    <scope>NUCLEOTIDE SEQUENCE [LARGE SCALE GENOMIC DNA]</scope>
</reference>
<evidence type="ECO:0000259" key="8">
    <source>
        <dbReference type="PROSITE" id="PS50280"/>
    </source>
</evidence>
<feature type="region of interest" description="Disordered" evidence="7">
    <location>
        <begin position="316"/>
        <end position="357"/>
    </location>
</feature>
<feature type="compositionally biased region" description="Low complexity" evidence="7">
    <location>
        <begin position="424"/>
        <end position="450"/>
    </location>
</feature>
<keyword evidence="5" id="KW-0804">Transcription</keyword>
<gene>
    <name evidence="10" type="primary">g12486</name>
    <name evidence="10" type="ORF">VP750_LOCUS11109</name>
</gene>
<organism evidence="10 11">
    <name type="scientific">Coccomyxa viridis</name>
    <dbReference type="NCBI Taxonomy" id="1274662"/>
    <lineage>
        <taxon>Eukaryota</taxon>
        <taxon>Viridiplantae</taxon>
        <taxon>Chlorophyta</taxon>
        <taxon>core chlorophytes</taxon>
        <taxon>Trebouxiophyceae</taxon>
        <taxon>Trebouxiophyceae incertae sedis</taxon>
        <taxon>Coccomyxaceae</taxon>
        <taxon>Coccomyxa</taxon>
    </lineage>
</organism>
<dbReference type="PANTHER" id="PTHR45747:SF4">
    <property type="entry name" value="HISTONE-LYSINE N-METHYLTRANSFERASE E(Z)"/>
    <property type="match status" value="1"/>
</dbReference>
<dbReference type="Pfam" id="PF18264">
    <property type="entry name" value="preSET_CXC"/>
    <property type="match status" value="1"/>
</dbReference>
<feature type="compositionally biased region" description="Polar residues" evidence="7">
    <location>
        <begin position="459"/>
        <end position="471"/>
    </location>
</feature>
<dbReference type="InterPro" id="IPR001214">
    <property type="entry name" value="SET_dom"/>
</dbReference>
<dbReference type="InterPro" id="IPR046341">
    <property type="entry name" value="SET_dom_sf"/>
</dbReference>
<evidence type="ECO:0000313" key="10">
    <source>
        <dbReference type="EMBL" id="CAL5229203.1"/>
    </source>
</evidence>
<evidence type="ECO:0000256" key="3">
    <source>
        <dbReference type="ARBA" id="ARBA00022691"/>
    </source>
</evidence>
<feature type="region of interest" description="Disordered" evidence="7">
    <location>
        <begin position="535"/>
        <end position="568"/>
    </location>
</feature>
<protein>
    <submittedName>
        <fullName evidence="10">G12486 protein</fullName>
    </submittedName>
</protein>
<feature type="domain" description="CXC" evidence="9">
    <location>
        <begin position="561"/>
        <end position="665"/>
    </location>
</feature>
<proteinExistence type="predicted"/>
<evidence type="ECO:0000256" key="1">
    <source>
        <dbReference type="ARBA" id="ARBA00022603"/>
    </source>
</evidence>
<keyword evidence="11" id="KW-1185">Reference proteome</keyword>
<accession>A0ABP1GER4</accession>
<comment type="caution">
    <text evidence="10">The sequence shown here is derived from an EMBL/GenBank/DDBJ whole genome shotgun (WGS) entry which is preliminary data.</text>
</comment>
<name>A0ABP1GER4_9CHLO</name>
<dbReference type="PROSITE" id="PS51633">
    <property type="entry name" value="CXC"/>
    <property type="match status" value="1"/>
</dbReference>
<feature type="region of interest" description="Disordered" evidence="7">
    <location>
        <begin position="797"/>
        <end position="822"/>
    </location>
</feature>
<feature type="domain" description="SET" evidence="8">
    <location>
        <begin position="674"/>
        <end position="789"/>
    </location>
</feature>
<dbReference type="InterPro" id="IPR033467">
    <property type="entry name" value="Tesmin/TSO1-like_CXC"/>
</dbReference>
<feature type="region of interest" description="Disordered" evidence="7">
    <location>
        <begin position="370"/>
        <end position="489"/>
    </location>
</feature>
<keyword evidence="1" id="KW-0489">Methyltransferase</keyword>
<sequence>MGSMGPQKGVTAPPGPRQQVSEEPSLGKKAASRDGNDSSSRPSGSWNPSTSGPSNQAARAVGLRCAQLDKEFSDNQRAAVEQLLKRTRDCILQNLEVKKQQTTWPQKRIQKSASARPLEGPFNAAEAKQLAKVKYKTKEQGQMTVLAKRLRKQGGVPAYKSWSYLMHNEQANETGGRVFYTDATGETIPASDSEDEGMHQESQLEGAGRERSMWVMQRMVRELGTGREVVAALAKRFHASEDAVRARLQAIMEGGGKAEPGAAQLPVPHTNFRHELDKALTSFCRRCRIYNCVTHAGPHVRPQKKRRYQAEPGEEPCSATCWRLNPEPQGPAAPAAAPPAAAAPGQPTAAPPSGLQPALAAAAPAVSAPAEAASSPKPGSGVAVGTSSGAAANGGSEKPAESSGVQAAAVKAESAPDEGSKGGAAESASVAPAQAPTQAPDALTQNLAAAPRRRRSPKSVGSTVDLCSSDSDGGVQSPRGVPKPTADAESWSEYELSLLSYGAEMFKGDACRTARMVASKTCAEVYRRTKQLMPNLPAAMPGSPLAGTKRKGNAPQKRKNATQVVLKRHKHEQGKPWPAYTPCQCVGGCGASCPCLKSKNFCEKFCGCCPAKCGIRFQGCDCKSGCRSKTCPCFAAGHECDTDLCKGCTKSLLGGAEAAGAKCCNMRLRFRQHKRVAMGLSDVAGWGSFLLEQAYKGDLLGEYTGELVNQQEADRRGKAYDRDDNSYLFNLNEDWVIDARRRGNKLRFANHSTDPNCNAKILLVDGDHRVGIYARKDIPPGTELTYDYCYATEHAPSWAKSRRQSRKTAEPVAAQAQKLATG</sequence>
<feature type="compositionally biased region" description="Low complexity" evidence="7">
    <location>
        <begin position="370"/>
        <end position="396"/>
    </location>
</feature>
<dbReference type="SMART" id="SM01114">
    <property type="entry name" value="CXC"/>
    <property type="match status" value="1"/>
</dbReference>
<feature type="compositionally biased region" description="Low complexity" evidence="7">
    <location>
        <begin position="330"/>
        <end position="357"/>
    </location>
</feature>
<dbReference type="SUPFAM" id="SSF82199">
    <property type="entry name" value="SET domain"/>
    <property type="match status" value="1"/>
</dbReference>
<feature type="region of interest" description="Disordered" evidence="7">
    <location>
        <begin position="187"/>
        <end position="208"/>
    </location>
</feature>
<dbReference type="PROSITE" id="PS50280">
    <property type="entry name" value="SET"/>
    <property type="match status" value="1"/>
</dbReference>
<dbReference type="Pfam" id="PF00856">
    <property type="entry name" value="SET"/>
    <property type="match status" value="1"/>
</dbReference>